<dbReference type="STRING" id="1458985.BJP34_32215"/>
<evidence type="ECO:0000313" key="3">
    <source>
        <dbReference type="Proteomes" id="UP000177870"/>
    </source>
</evidence>
<accession>A0A1D8U406</accession>
<sequence length="81" mass="9195">MSVVISDELLQAAKLSAADLKLEIAIMLYKQKRISIGKARELAGMHLIEFQQALSNRSICINYDREDFQQDIQTLKELGDI</sequence>
<dbReference type="PANTHER" id="PTHR37525:SF1">
    <property type="entry name" value="UPF0175 PROTEIN SSL1255"/>
    <property type="match status" value="1"/>
</dbReference>
<dbReference type="AlphaFoldDB" id="A0A1D8U406"/>
<comment type="similarity">
    <text evidence="1">Belongs to the UPF0175 family.</text>
</comment>
<gene>
    <name evidence="2" type="ORF">BJP34_32215</name>
</gene>
<dbReference type="KEGG" id="mpro:BJP34_32215"/>
<dbReference type="Pfam" id="PF03683">
    <property type="entry name" value="UPF0175"/>
    <property type="match status" value="1"/>
</dbReference>
<name>A0A1D8U406_9CYAN</name>
<organism evidence="2 3">
    <name type="scientific">Moorena producens PAL-8-15-08-1</name>
    <dbReference type="NCBI Taxonomy" id="1458985"/>
    <lineage>
        <taxon>Bacteria</taxon>
        <taxon>Bacillati</taxon>
        <taxon>Cyanobacteriota</taxon>
        <taxon>Cyanophyceae</taxon>
        <taxon>Coleofasciculales</taxon>
        <taxon>Coleofasciculaceae</taxon>
        <taxon>Moorena</taxon>
    </lineage>
</organism>
<proteinExistence type="inferred from homology"/>
<dbReference type="RefSeq" id="WP_070396993.1">
    <property type="nucleotide sequence ID" value="NZ_CP017599.1"/>
</dbReference>
<dbReference type="InterPro" id="IPR005368">
    <property type="entry name" value="UPF0175"/>
</dbReference>
<dbReference type="OrthoDB" id="462653at2"/>
<dbReference type="Proteomes" id="UP000177870">
    <property type="component" value="Chromosome"/>
</dbReference>
<evidence type="ECO:0000256" key="1">
    <source>
        <dbReference type="ARBA" id="ARBA00005651"/>
    </source>
</evidence>
<protein>
    <submittedName>
        <fullName evidence="2">Uncharacterized protein</fullName>
    </submittedName>
</protein>
<dbReference type="PANTHER" id="PTHR37525">
    <property type="entry name" value="UPF0175 PROTEIN SSL1255"/>
    <property type="match status" value="1"/>
</dbReference>
<reference evidence="3" key="1">
    <citation type="submission" date="2016-10" db="EMBL/GenBank/DDBJ databases">
        <title>Comparative genomics uncovers the prolific and rare metabolic potential of the cyanobacterial genus Moorea.</title>
        <authorList>
            <person name="Leao T."/>
            <person name="Castelao G."/>
            <person name="Korobeynikov A."/>
            <person name="Monroe E.A."/>
            <person name="Podell S."/>
            <person name="Glukhov E."/>
            <person name="Allen E."/>
            <person name="Gerwick W.H."/>
            <person name="Gerwick L."/>
        </authorList>
    </citation>
    <scope>NUCLEOTIDE SEQUENCE [LARGE SCALE GENOMIC DNA]</scope>
    <source>
        <strain evidence="3">PAL-8-15-08-1</strain>
    </source>
</reference>
<dbReference type="EMBL" id="CP017599">
    <property type="protein sequence ID" value="AOX04647.1"/>
    <property type="molecule type" value="Genomic_DNA"/>
</dbReference>
<dbReference type="InterPro" id="IPR052264">
    <property type="entry name" value="UPF0175_domain"/>
</dbReference>
<evidence type="ECO:0000313" key="2">
    <source>
        <dbReference type="EMBL" id="AOX04647.1"/>
    </source>
</evidence>